<dbReference type="PANTHER" id="PTHR11360:SF304">
    <property type="entry name" value="MFS DOMAIN-CONTAINING PROTEIN"/>
    <property type="match status" value="1"/>
</dbReference>
<proteinExistence type="predicted"/>
<dbReference type="PROSITE" id="PS50850">
    <property type="entry name" value="MFS"/>
    <property type="match status" value="1"/>
</dbReference>
<feature type="transmembrane region" description="Helical" evidence="1">
    <location>
        <begin position="53"/>
        <end position="73"/>
    </location>
</feature>
<sequence length="407" mass="42473">MAEQRRSLSFSRWWLIAGGALAMGMAGTFQFVWSSIRGPLGTQIGTTEATLGTLFTLVIAVQTVVQFPAGWVRDRYGPRIPTLAGALLMTGGYVGLSIASSPVTAGLAVVAGGGGAGAIYTVAVNTPVKWFDEYRGLATGIITMSYAVLSFGLIPLTRGSILGTFQRTLLFFAVLAALTCLLAAIILRDPQIDTTPGGTAEKTDPVTETKEYAWTDVIQTWQFWILYGAFVIVNGVGLMLIGKLIAFSDAMELSAGVATAAASIIAIADGSGVLIVGGLSDRLGSIRTVGSSLLLSAIGIAGAVVSGSSGIAPVFIICVAVAGFFRSPVFAIFPTLIGEYYGRKYSSENYATLYTAKLWGSLFAGSVASILITRVGWSISFLIGAILMGLAGLSVFTIRPVSNLKQS</sequence>
<dbReference type="EMBL" id="FR746099">
    <property type="protein sequence ID" value="CCC40378.1"/>
    <property type="molecule type" value="Genomic_DNA"/>
</dbReference>
<reference evidence="3 4" key="1">
    <citation type="journal article" date="2011" name="PLoS ONE">
        <title>Haloquadratum walsbyi: limited diversity in a global pond.</title>
        <authorList>
            <person name="Dyall-Smith M."/>
            <person name="Pfeiffer F."/>
            <person name="Klee K."/>
            <person name="Palm P."/>
            <person name="Gross K."/>
            <person name="Schuster S.C."/>
            <person name="Rampp M."/>
            <person name="Oesterhelt D."/>
        </authorList>
    </citation>
    <scope>NUCLEOTIDE SEQUENCE [LARGE SCALE GENOMIC DNA]</scope>
    <source>
        <strain evidence="4">DSM 16854 / JCM 12705 / C23</strain>
    </source>
</reference>
<dbReference type="RefSeq" id="WP_014556013.1">
    <property type="nucleotide sequence ID" value="NC_017459.1"/>
</dbReference>
<feature type="transmembrane region" description="Helical" evidence="1">
    <location>
        <begin position="311"/>
        <end position="333"/>
    </location>
</feature>
<evidence type="ECO:0000313" key="3">
    <source>
        <dbReference type="EMBL" id="CCC40378.1"/>
    </source>
</evidence>
<keyword evidence="1" id="KW-0812">Transmembrane</keyword>
<evidence type="ECO:0000256" key="1">
    <source>
        <dbReference type="SAM" id="Phobius"/>
    </source>
</evidence>
<dbReference type="Proteomes" id="UP000007954">
    <property type="component" value="Chromosome"/>
</dbReference>
<dbReference type="Pfam" id="PF07690">
    <property type="entry name" value="MFS_1"/>
    <property type="match status" value="1"/>
</dbReference>
<feature type="transmembrane region" description="Helical" evidence="1">
    <location>
        <begin position="80"/>
        <end position="99"/>
    </location>
</feature>
<feature type="transmembrane region" description="Helical" evidence="1">
    <location>
        <begin position="168"/>
        <end position="187"/>
    </location>
</feature>
<dbReference type="KEGG" id="hwc:Hqrw_2536"/>
<dbReference type="InterPro" id="IPR050327">
    <property type="entry name" value="Proton-linked_MCT"/>
</dbReference>
<feature type="transmembrane region" description="Helical" evidence="1">
    <location>
        <begin position="288"/>
        <end position="305"/>
    </location>
</feature>
<dbReference type="InterPro" id="IPR011701">
    <property type="entry name" value="MFS"/>
</dbReference>
<gene>
    <name evidence="3" type="ordered locus">Hqrw_2536</name>
</gene>
<keyword evidence="1" id="KW-1133">Transmembrane helix</keyword>
<dbReference type="InterPro" id="IPR020846">
    <property type="entry name" value="MFS_dom"/>
</dbReference>
<feature type="domain" description="Major facilitator superfamily (MFS) profile" evidence="2">
    <location>
        <begin position="221"/>
        <end position="407"/>
    </location>
</feature>
<feature type="transmembrane region" description="Helical" evidence="1">
    <location>
        <begin position="253"/>
        <end position="276"/>
    </location>
</feature>
<feature type="transmembrane region" description="Helical" evidence="1">
    <location>
        <begin position="12"/>
        <end position="33"/>
    </location>
</feature>
<feature type="transmembrane region" description="Helical" evidence="1">
    <location>
        <begin position="354"/>
        <end position="373"/>
    </location>
</feature>
<dbReference type="GeneID" id="12447257"/>
<feature type="transmembrane region" description="Helical" evidence="1">
    <location>
        <begin position="379"/>
        <end position="398"/>
    </location>
</feature>
<organism evidence="3 4">
    <name type="scientific">Haloquadratum walsbyi (strain DSM 16854 / JCM 12705 / C23)</name>
    <dbReference type="NCBI Taxonomy" id="768065"/>
    <lineage>
        <taxon>Archaea</taxon>
        <taxon>Methanobacteriati</taxon>
        <taxon>Methanobacteriota</taxon>
        <taxon>Stenosarchaea group</taxon>
        <taxon>Halobacteria</taxon>
        <taxon>Halobacteriales</taxon>
        <taxon>Haloferacaceae</taxon>
        <taxon>Haloquadratum</taxon>
    </lineage>
</organism>
<dbReference type="GO" id="GO:0022857">
    <property type="term" value="F:transmembrane transporter activity"/>
    <property type="evidence" value="ECO:0007669"/>
    <property type="project" value="InterPro"/>
</dbReference>
<dbReference type="InterPro" id="IPR036259">
    <property type="entry name" value="MFS_trans_sf"/>
</dbReference>
<dbReference type="HOGENOM" id="CLU_001265_59_7_2"/>
<evidence type="ECO:0000259" key="2">
    <source>
        <dbReference type="PROSITE" id="PS50850"/>
    </source>
</evidence>
<protein>
    <submittedName>
        <fullName evidence="3">Major facilitator superfamily transport protein</fullName>
    </submittedName>
</protein>
<evidence type="ECO:0000313" key="4">
    <source>
        <dbReference type="Proteomes" id="UP000007954"/>
    </source>
</evidence>
<feature type="transmembrane region" description="Helical" evidence="1">
    <location>
        <begin position="105"/>
        <end position="124"/>
    </location>
</feature>
<keyword evidence="1" id="KW-0472">Membrane</keyword>
<name>G0LIX6_HALWC</name>
<feature type="transmembrane region" description="Helical" evidence="1">
    <location>
        <begin position="136"/>
        <end position="156"/>
    </location>
</feature>
<dbReference type="PANTHER" id="PTHR11360">
    <property type="entry name" value="MONOCARBOXYLATE TRANSPORTER"/>
    <property type="match status" value="1"/>
</dbReference>
<dbReference type="SUPFAM" id="SSF103473">
    <property type="entry name" value="MFS general substrate transporter"/>
    <property type="match status" value="1"/>
</dbReference>
<dbReference type="OrthoDB" id="359492at2157"/>
<dbReference type="AlphaFoldDB" id="G0LIX6"/>
<dbReference type="Gene3D" id="1.20.1250.20">
    <property type="entry name" value="MFS general substrate transporter like domains"/>
    <property type="match status" value="2"/>
</dbReference>
<feature type="transmembrane region" description="Helical" evidence="1">
    <location>
        <begin position="224"/>
        <end position="247"/>
    </location>
</feature>
<accession>G0LIX6</accession>